<dbReference type="InterPro" id="IPR044304">
    <property type="entry name" value="NUBPL-like"/>
</dbReference>
<dbReference type="EMBL" id="NRJG01000005">
    <property type="protein sequence ID" value="RIY40601.1"/>
    <property type="molecule type" value="Genomic_DNA"/>
</dbReference>
<evidence type="ECO:0000256" key="2">
    <source>
        <dbReference type="ARBA" id="ARBA00022741"/>
    </source>
</evidence>
<keyword evidence="7" id="KW-0378">Hydrolase</keyword>
<dbReference type="GO" id="GO:0051539">
    <property type="term" value="F:4 iron, 4 sulfur cluster binding"/>
    <property type="evidence" value="ECO:0007669"/>
    <property type="project" value="TreeGrafter"/>
</dbReference>
<dbReference type="Gene3D" id="3.40.50.300">
    <property type="entry name" value="P-loop containing nucleotide triphosphate hydrolases"/>
    <property type="match status" value="1"/>
</dbReference>
<comment type="caution">
    <text evidence="8">The sequence shown here is derived from an EMBL/GenBank/DDBJ whole genome shotgun (WGS) entry which is preliminary data.</text>
</comment>
<dbReference type="GO" id="GO:0016226">
    <property type="term" value="P:iron-sulfur cluster assembly"/>
    <property type="evidence" value="ECO:0007669"/>
    <property type="project" value="InterPro"/>
</dbReference>
<dbReference type="PANTHER" id="PTHR42961:SF2">
    <property type="entry name" value="IRON-SULFUR PROTEIN NUBPL"/>
    <property type="match status" value="1"/>
</dbReference>
<dbReference type="GO" id="GO:0046872">
    <property type="term" value="F:metal ion binding"/>
    <property type="evidence" value="ECO:0007669"/>
    <property type="project" value="UniProtKB-KW"/>
</dbReference>
<name>A0A3A1YSY2_9GAMM</name>
<evidence type="ECO:0000256" key="6">
    <source>
        <dbReference type="ARBA" id="ARBA00024036"/>
    </source>
</evidence>
<dbReference type="Proteomes" id="UP000265916">
    <property type="component" value="Unassembled WGS sequence"/>
</dbReference>
<evidence type="ECO:0000313" key="8">
    <source>
        <dbReference type="EMBL" id="RIY40601.1"/>
    </source>
</evidence>
<comment type="similarity">
    <text evidence="6 7">Belongs to the Mrp/NBP35 ATP-binding proteins family.</text>
</comment>
<reference evidence="8 9" key="1">
    <citation type="submission" date="2017-08" db="EMBL/GenBank/DDBJ databases">
        <title>Reclassification of Bisgaard taxon 37 and 44.</title>
        <authorList>
            <person name="Christensen H."/>
        </authorList>
    </citation>
    <scope>NUCLEOTIDE SEQUENCE [LARGE SCALE GENOMIC DNA]</scope>
    <source>
        <strain evidence="8 9">111</strain>
    </source>
</reference>
<dbReference type="PROSITE" id="PS01215">
    <property type="entry name" value="MRP"/>
    <property type="match status" value="1"/>
</dbReference>
<dbReference type="GO" id="GO:0016887">
    <property type="term" value="F:ATP hydrolysis activity"/>
    <property type="evidence" value="ECO:0007669"/>
    <property type="project" value="UniProtKB-UniRule"/>
</dbReference>
<dbReference type="GO" id="GO:0140663">
    <property type="term" value="F:ATP-dependent FeS chaperone activity"/>
    <property type="evidence" value="ECO:0007669"/>
    <property type="project" value="InterPro"/>
</dbReference>
<protein>
    <recommendedName>
        <fullName evidence="7">Iron-sulfur cluster carrier protein</fullName>
    </recommendedName>
</protein>
<keyword evidence="4 7" id="KW-0408">Iron</keyword>
<comment type="subunit">
    <text evidence="7">Homodimer.</text>
</comment>
<dbReference type="CDD" id="cd02037">
    <property type="entry name" value="Mrp_NBP35"/>
    <property type="match status" value="1"/>
</dbReference>
<comment type="function">
    <text evidence="7">Binds and transfers iron-sulfur (Fe-S) clusters to target apoproteins. Can hydrolyze ATP.</text>
</comment>
<dbReference type="InterPro" id="IPR033756">
    <property type="entry name" value="YlxH/NBP35"/>
</dbReference>
<dbReference type="Pfam" id="PF10609">
    <property type="entry name" value="ParA"/>
    <property type="match status" value="1"/>
</dbReference>
<dbReference type="PANTHER" id="PTHR42961">
    <property type="entry name" value="IRON-SULFUR PROTEIN NUBPL"/>
    <property type="match status" value="1"/>
</dbReference>
<keyword evidence="9" id="KW-1185">Reference proteome</keyword>
<evidence type="ECO:0000256" key="7">
    <source>
        <dbReference type="HAMAP-Rule" id="MF_02040"/>
    </source>
</evidence>
<keyword evidence="2 7" id="KW-0547">Nucleotide-binding</keyword>
<sequence>MSCDFTFIQDFSYSQWGKSLQELKAFNPQDFLYNPQKQTLALTLTLPFAFTQIQDLQQELLTFVQSKQPEVTMLNLKLQYNISQRAAANGQETVKGVKNIIAVSSCKGGVGKSSVAVNLAAALANGGAKVGLLDADVYGPSIPHMLGAGDQQPTSDDQKTMNPVQVGNLVANSIGFLVGETDATIWRGPVASSMLKQLMVETNWPNLDYLVIDMPPGTGDIQLTVAQNLAVTAAVIVSTPQEIALLDVYKGVNMFRKLTIPVLGIVENMSMYTCPNCGFQAHIFGKDGVKEMSQIMETPLLASIPLDPQVGHDLDLGVITTASQPESSIGQVFNQLADQVAYQTYMRIKSAAPSINITQL</sequence>
<organism evidence="8 9">
    <name type="scientific">Psittacicella hinzii</name>
    <dbReference type="NCBI Taxonomy" id="2028575"/>
    <lineage>
        <taxon>Bacteria</taxon>
        <taxon>Pseudomonadati</taxon>
        <taxon>Pseudomonadota</taxon>
        <taxon>Gammaproteobacteria</taxon>
        <taxon>Pasteurellales</taxon>
        <taxon>Psittacicellaceae</taxon>
        <taxon>Psittacicella</taxon>
    </lineage>
</organism>
<dbReference type="SUPFAM" id="SSF52540">
    <property type="entry name" value="P-loop containing nucleoside triphosphate hydrolases"/>
    <property type="match status" value="1"/>
</dbReference>
<accession>A0A3A1YSY2</accession>
<gene>
    <name evidence="8" type="ORF">CKF58_00330</name>
</gene>
<dbReference type="AlphaFoldDB" id="A0A3A1YSY2"/>
<dbReference type="FunFam" id="3.40.50.300:FF:000418">
    <property type="entry name" value="Iron-sulfur cluster carrier protein"/>
    <property type="match status" value="1"/>
</dbReference>
<dbReference type="InterPro" id="IPR027417">
    <property type="entry name" value="P-loop_NTPase"/>
</dbReference>
<evidence type="ECO:0000256" key="1">
    <source>
        <dbReference type="ARBA" id="ARBA00022723"/>
    </source>
</evidence>
<dbReference type="OrthoDB" id="9809679at2"/>
<comment type="caution">
    <text evidence="7">Lacks conserved residue(s) required for the propagation of feature annotation.</text>
</comment>
<dbReference type="NCBIfam" id="NF008669">
    <property type="entry name" value="PRK11670.1"/>
    <property type="match status" value="1"/>
</dbReference>
<keyword evidence="3 7" id="KW-0067">ATP-binding</keyword>
<dbReference type="GO" id="GO:0005829">
    <property type="term" value="C:cytosol"/>
    <property type="evidence" value="ECO:0007669"/>
    <property type="project" value="TreeGrafter"/>
</dbReference>
<evidence type="ECO:0000256" key="4">
    <source>
        <dbReference type="ARBA" id="ARBA00023004"/>
    </source>
</evidence>
<dbReference type="GO" id="GO:0005524">
    <property type="term" value="F:ATP binding"/>
    <property type="evidence" value="ECO:0007669"/>
    <property type="project" value="UniProtKB-UniRule"/>
</dbReference>
<keyword evidence="5 7" id="KW-0411">Iron-sulfur</keyword>
<keyword evidence="1 7" id="KW-0479">Metal-binding</keyword>
<dbReference type="InterPro" id="IPR019591">
    <property type="entry name" value="Mrp/NBP35_ATP-bd"/>
</dbReference>
<proteinExistence type="inferred from homology"/>
<dbReference type="InterPro" id="IPR000808">
    <property type="entry name" value="Mrp-like_CS"/>
</dbReference>
<evidence type="ECO:0000256" key="3">
    <source>
        <dbReference type="ARBA" id="ARBA00022840"/>
    </source>
</evidence>
<evidence type="ECO:0000313" key="9">
    <source>
        <dbReference type="Proteomes" id="UP000265916"/>
    </source>
</evidence>
<dbReference type="RefSeq" id="WP_119530004.1">
    <property type="nucleotide sequence ID" value="NZ_JBHSSP010000021.1"/>
</dbReference>
<evidence type="ECO:0000256" key="5">
    <source>
        <dbReference type="ARBA" id="ARBA00023014"/>
    </source>
</evidence>
<dbReference type="HAMAP" id="MF_02040">
    <property type="entry name" value="Mrp_NBP35"/>
    <property type="match status" value="1"/>
</dbReference>